<dbReference type="InterPro" id="IPR012933">
    <property type="entry name" value="HicA_mRNA_interferase"/>
</dbReference>
<evidence type="ECO:0000256" key="5">
    <source>
        <dbReference type="ARBA" id="ARBA00022801"/>
    </source>
</evidence>
<dbReference type="SUPFAM" id="SSF54786">
    <property type="entry name" value="YcfA/nrd intein domain"/>
    <property type="match status" value="1"/>
</dbReference>
<proteinExistence type="inferred from homology"/>
<dbReference type="GO" id="GO:0004519">
    <property type="term" value="F:endonuclease activity"/>
    <property type="evidence" value="ECO:0007669"/>
    <property type="project" value="UniProtKB-KW"/>
</dbReference>
<sequence length="69" mass="7648">MKAISGKDFIKMIEEKGWKLIRIKGSHHVFGKEGEKVRLVVPVHGNRSLKTGLLNHLSKLAGIAESDLT</sequence>
<reference evidence="8" key="2">
    <citation type="journal article" date="2008" name="PLoS Biol.">
        <title>Population genomic analysis of strain variation in Leptospirillum group II bacteria involved in acid mine drainage formation.</title>
        <authorList>
            <person name="Simmons S.L."/>
            <person name="Dibartolo G."/>
            <person name="Denef V.J."/>
            <person name="Goltsman D.S."/>
            <person name="Thelen M.P."/>
            <person name="Banfield J.F."/>
        </authorList>
    </citation>
    <scope>NUCLEOTIDE SEQUENCE [LARGE SCALE GENOMIC DNA]</scope>
</reference>
<evidence type="ECO:0000256" key="4">
    <source>
        <dbReference type="ARBA" id="ARBA00022759"/>
    </source>
</evidence>
<evidence type="ECO:0000256" key="7">
    <source>
        <dbReference type="ARBA" id="ARBA00023016"/>
    </source>
</evidence>
<dbReference type="GO" id="GO:0003729">
    <property type="term" value="F:mRNA binding"/>
    <property type="evidence" value="ECO:0007669"/>
    <property type="project" value="InterPro"/>
</dbReference>
<accession>B6AQ64</accession>
<evidence type="ECO:0008006" key="9">
    <source>
        <dbReference type="Google" id="ProtNLM"/>
    </source>
</evidence>
<keyword evidence="4" id="KW-0255">Endonuclease</keyword>
<comment type="similarity">
    <text evidence="1">Belongs to the HicA mRNA interferase family.</text>
</comment>
<keyword evidence="7" id="KW-0346">Stress response</keyword>
<dbReference type="AlphaFoldDB" id="B6AQ64"/>
<keyword evidence="5" id="KW-0378">Hydrolase</keyword>
<keyword evidence="3" id="KW-0540">Nuclease</keyword>
<dbReference type="Pfam" id="PF07927">
    <property type="entry name" value="HicA_toxin"/>
    <property type="match status" value="1"/>
</dbReference>
<protein>
    <recommendedName>
        <fullName evidence="9">YcfA family protein</fullName>
    </recommendedName>
</protein>
<evidence type="ECO:0000256" key="3">
    <source>
        <dbReference type="ARBA" id="ARBA00022722"/>
    </source>
</evidence>
<evidence type="ECO:0000256" key="6">
    <source>
        <dbReference type="ARBA" id="ARBA00022884"/>
    </source>
</evidence>
<dbReference type="Gene3D" id="3.30.920.30">
    <property type="entry name" value="Hypothetical protein"/>
    <property type="match status" value="1"/>
</dbReference>
<evidence type="ECO:0000256" key="1">
    <source>
        <dbReference type="ARBA" id="ARBA00006620"/>
    </source>
</evidence>
<evidence type="ECO:0000256" key="2">
    <source>
        <dbReference type="ARBA" id="ARBA00022649"/>
    </source>
</evidence>
<organism evidence="8">
    <name type="scientific">Leptospirillum sp. Group II '5-way CG'</name>
    <dbReference type="NCBI Taxonomy" id="419541"/>
    <lineage>
        <taxon>Bacteria</taxon>
        <taxon>Pseudomonadati</taxon>
        <taxon>Nitrospirota</taxon>
        <taxon>Nitrospiria</taxon>
        <taxon>Nitrospirales</taxon>
        <taxon>Nitrospiraceae</taxon>
        <taxon>Leptospirillum</taxon>
    </lineage>
</organism>
<dbReference type="GO" id="GO:0016787">
    <property type="term" value="F:hydrolase activity"/>
    <property type="evidence" value="ECO:0007669"/>
    <property type="project" value="UniProtKB-KW"/>
</dbReference>
<dbReference type="PANTHER" id="PTHR34873:SF3">
    <property type="entry name" value="ADDICTION MODULE TOXIN, HICA FAMILY"/>
    <property type="match status" value="1"/>
</dbReference>
<gene>
    <name evidence="8" type="ORF">CGL2_10305007</name>
</gene>
<keyword evidence="6" id="KW-0694">RNA-binding</keyword>
<evidence type="ECO:0000313" key="8">
    <source>
        <dbReference type="EMBL" id="EDZ38385.1"/>
    </source>
</evidence>
<keyword evidence="2" id="KW-1277">Toxin-antitoxin system</keyword>
<dbReference type="InterPro" id="IPR038570">
    <property type="entry name" value="HicA_sf"/>
</dbReference>
<name>B6AQ64_9BACT</name>
<dbReference type="EMBL" id="DS995261">
    <property type="protein sequence ID" value="EDZ38385.1"/>
    <property type="molecule type" value="Genomic_DNA"/>
</dbReference>
<reference evidence="8" key="1">
    <citation type="journal article" date="2004" name="Nature">
        <title>Community structure and metabolism through reconstruction of microbial genomes from the environment.</title>
        <authorList>
            <person name="Tyson G.W."/>
            <person name="Chapman J."/>
            <person name="Hugenholtz P."/>
            <person name="Allen E.E."/>
            <person name="Ram R.J."/>
            <person name="Richardson P.M."/>
            <person name="Solovyev V.V."/>
            <person name="Rubin E.M."/>
            <person name="Rokhsar D.S."/>
            <person name="Banfield J.F."/>
        </authorList>
    </citation>
    <scope>NUCLEOTIDE SEQUENCE [LARGE SCALE GENOMIC DNA]</scope>
</reference>
<dbReference type="PANTHER" id="PTHR34873">
    <property type="entry name" value="SSR1766 PROTEIN"/>
    <property type="match status" value="1"/>
</dbReference>